<evidence type="ECO:0000256" key="1">
    <source>
        <dbReference type="ARBA" id="ARBA00035644"/>
    </source>
</evidence>
<dbReference type="InterPro" id="IPR039261">
    <property type="entry name" value="FNR_nucleotide-bd"/>
</dbReference>
<dbReference type="InterPro" id="IPR017927">
    <property type="entry name" value="FAD-bd_FR_type"/>
</dbReference>
<dbReference type="GO" id="GO:0016491">
    <property type="term" value="F:oxidoreductase activity"/>
    <property type="evidence" value="ECO:0007669"/>
    <property type="project" value="InterPro"/>
</dbReference>
<reference evidence="3 4" key="1">
    <citation type="submission" date="2017-08" db="EMBL/GenBank/DDBJ databases">
        <title>Halovibrio sewagensis sp. nov., isolated from wastewater of high salinity.</title>
        <authorList>
            <person name="Dong X."/>
            <person name="Zhang G."/>
        </authorList>
    </citation>
    <scope>NUCLEOTIDE SEQUENCE [LARGE SCALE GENOMIC DNA]</scope>
    <source>
        <strain evidence="3 4">YL5-2</strain>
    </source>
</reference>
<name>A0A2A2F752_9GAMM</name>
<dbReference type="Proteomes" id="UP000218896">
    <property type="component" value="Unassembled WGS sequence"/>
</dbReference>
<gene>
    <name evidence="3" type="ORF">CK501_08530</name>
</gene>
<accession>A0A2A2F752</accession>
<dbReference type="Pfam" id="PF04954">
    <property type="entry name" value="SIP"/>
    <property type="match status" value="1"/>
</dbReference>
<dbReference type="Pfam" id="PF08021">
    <property type="entry name" value="FAD_binding_9"/>
    <property type="match status" value="1"/>
</dbReference>
<dbReference type="EMBL" id="NSKD01000003">
    <property type="protein sequence ID" value="PAU80479.1"/>
    <property type="molecule type" value="Genomic_DNA"/>
</dbReference>
<dbReference type="Gene3D" id="2.40.30.10">
    <property type="entry name" value="Translation factors"/>
    <property type="match status" value="1"/>
</dbReference>
<dbReference type="Gene3D" id="3.40.50.80">
    <property type="entry name" value="Nucleotide-binding domain of ferredoxin-NADP reductase (FNR) module"/>
    <property type="match status" value="1"/>
</dbReference>
<organism evidence="3 4">
    <name type="scientific">Halovibrio salipaludis</name>
    <dbReference type="NCBI Taxonomy" id="2032626"/>
    <lineage>
        <taxon>Bacteria</taxon>
        <taxon>Pseudomonadati</taxon>
        <taxon>Pseudomonadota</taxon>
        <taxon>Gammaproteobacteria</taxon>
        <taxon>Oceanospirillales</taxon>
        <taxon>Halomonadaceae</taxon>
        <taxon>Halovibrio</taxon>
    </lineage>
</organism>
<feature type="domain" description="FAD-binding FR-type" evidence="2">
    <location>
        <begin position="2"/>
        <end position="109"/>
    </location>
</feature>
<dbReference type="InterPro" id="IPR007037">
    <property type="entry name" value="SIP_rossman_dom"/>
</dbReference>
<dbReference type="InterPro" id="IPR039374">
    <property type="entry name" value="SIP_fam"/>
</dbReference>
<comment type="similarity">
    <text evidence="1">Belongs to the SIP oxidoreductase family.</text>
</comment>
<dbReference type="PANTHER" id="PTHR30157">
    <property type="entry name" value="FERRIC REDUCTASE, NADPH-DEPENDENT"/>
    <property type="match status" value="1"/>
</dbReference>
<sequence length="246" mass="27330">MPAEYDLEVLSNNRLTPNMRRIVLQGPELAGFPADQKGGYVKLVFDPAEEGGKPTLRSYTIRAFDAARQELTLDFVDHGDGGPASAWASRARPGDPITIRGPGEPKLAAPDADWFLLAGDLSALPALAVNLENLPPDARGYALIEVLSEDDRQTIEHPEGIELTWLVNPDTGRPNALLDERVRALPWLPGTPYPWFAGEFSTMRSMRRYFRDESGIDKHAMYCSCYWKMGDTDEGMKRAKKLDPEA</sequence>
<dbReference type="AlphaFoldDB" id="A0A2A2F752"/>
<evidence type="ECO:0000313" key="3">
    <source>
        <dbReference type="EMBL" id="PAU80479.1"/>
    </source>
</evidence>
<dbReference type="CDD" id="cd06193">
    <property type="entry name" value="siderophore_interacting"/>
    <property type="match status" value="1"/>
</dbReference>
<dbReference type="InterPro" id="IPR013113">
    <property type="entry name" value="SIP_FAD-bd"/>
</dbReference>
<dbReference type="PANTHER" id="PTHR30157:SF0">
    <property type="entry name" value="NADPH-DEPENDENT FERRIC-CHELATE REDUCTASE"/>
    <property type="match status" value="1"/>
</dbReference>
<dbReference type="RefSeq" id="WP_095617320.1">
    <property type="nucleotide sequence ID" value="NZ_NSKD01000003.1"/>
</dbReference>
<keyword evidence="4" id="KW-1185">Reference proteome</keyword>
<dbReference type="PROSITE" id="PS51384">
    <property type="entry name" value="FAD_FR"/>
    <property type="match status" value="1"/>
</dbReference>
<protein>
    <submittedName>
        <fullName evidence="3">NADPH-dependent ferric siderophore reductase</fullName>
    </submittedName>
</protein>
<dbReference type="OrthoDB" id="9814826at2"/>
<proteinExistence type="inferred from homology"/>
<evidence type="ECO:0000313" key="4">
    <source>
        <dbReference type="Proteomes" id="UP000218896"/>
    </source>
</evidence>
<comment type="caution">
    <text evidence="3">The sequence shown here is derived from an EMBL/GenBank/DDBJ whole genome shotgun (WGS) entry which is preliminary data.</text>
</comment>
<evidence type="ECO:0000259" key="2">
    <source>
        <dbReference type="PROSITE" id="PS51384"/>
    </source>
</evidence>
<dbReference type="InterPro" id="IPR017938">
    <property type="entry name" value="Riboflavin_synthase-like_b-brl"/>
</dbReference>
<dbReference type="SUPFAM" id="SSF63380">
    <property type="entry name" value="Riboflavin synthase domain-like"/>
    <property type="match status" value="1"/>
</dbReference>